<evidence type="ECO:0000313" key="2">
    <source>
        <dbReference type="Proteomes" id="UP000078397"/>
    </source>
</evidence>
<comment type="caution">
    <text evidence="1">The sequence shown here is derived from an EMBL/GenBank/DDBJ whole genome shotgun (WGS) entry which is preliminary data.</text>
</comment>
<accession>A0A219APB1</accession>
<protein>
    <submittedName>
        <fullName evidence="1">Uncharacterized protein</fullName>
    </submittedName>
</protein>
<dbReference type="AlphaFoldDB" id="A0A219APB1"/>
<keyword evidence="2" id="KW-1185">Reference proteome</keyword>
<sequence>MIQSGPSYAPPPCQTLCRALSSSQVVNQLSGQQVFFRQSIFAVLPGSNFQHWWPNLAATISHHPHSLLGQIWKHSTLNKEIGTDPPPAVCYSGGSEVFQQGKVSHIALCAEAY</sequence>
<proteinExistence type="predicted"/>
<dbReference type="KEGG" id="pchm:VFPPC_18093"/>
<dbReference type="GeneID" id="33936960"/>
<dbReference type="RefSeq" id="XP_022285161.1">
    <property type="nucleotide sequence ID" value="XM_022429749.1"/>
</dbReference>
<evidence type="ECO:0000313" key="1">
    <source>
        <dbReference type="EMBL" id="OWT42680.1"/>
    </source>
</evidence>
<dbReference type="Proteomes" id="UP000078397">
    <property type="component" value="Unassembled WGS sequence"/>
</dbReference>
<name>A0A219APB1_METCM</name>
<reference evidence="1 2" key="1">
    <citation type="journal article" date="2016" name="PLoS Pathog.">
        <title>Biosynthesis of antibiotic leucinostatins in bio-control fungus Purpureocillium lilacinum and their inhibition on phytophthora revealed by genome mining.</title>
        <authorList>
            <person name="Wang G."/>
            <person name="Liu Z."/>
            <person name="Lin R."/>
            <person name="Li E."/>
            <person name="Mao Z."/>
            <person name="Ling J."/>
            <person name="Yang Y."/>
            <person name="Yin W.B."/>
            <person name="Xie B."/>
        </authorList>
    </citation>
    <scope>NUCLEOTIDE SEQUENCE [LARGE SCALE GENOMIC DNA]</scope>
    <source>
        <strain evidence="1">170</strain>
    </source>
</reference>
<gene>
    <name evidence="1" type="ORF">VFPPC_18093</name>
</gene>
<dbReference type="EMBL" id="LSBJ02000007">
    <property type="protein sequence ID" value="OWT42680.1"/>
    <property type="molecule type" value="Genomic_DNA"/>
</dbReference>
<organism evidence="1 2">
    <name type="scientific">Pochonia chlamydosporia 170</name>
    <dbReference type="NCBI Taxonomy" id="1380566"/>
    <lineage>
        <taxon>Eukaryota</taxon>
        <taxon>Fungi</taxon>
        <taxon>Dikarya</taxon>
        <taxon>Ascomycota</taxon>
        <taxon>Pezizomycotina</taxon>
        <taxon>Sordariomycetes</taxon>
        <taxon>Hypocreomycetidae</taxon>
        <taxon>Hypocreales</taxon>
        <taxon>Clavicipitaceae</taxon>
        <taxon>Pochonia</taxon>
    </lineage>
</organism>